<feature type="active site" description="Proton donor" evidence="10">
    <location>
        <position position="225"/>
    </location>
</feature>
<dbReference type="Gene3D" id="3.40.50.720">
    <property type="entry name" value="NAD(P)-binding Rossmann-like Domain"/>
    <property type="match status" value="1"/>
</dbReference>
<comment type="pathway">
    <text evidence="1">Amino-acid biosynthesis; L-threonine biosynthesis; L-threonine from L-aspartate: step 3/5.</text>
</comment>
<feature type="binding site" evidence="11">
    <location>
        <begin position="11"/>
        <end position="16"/>
    </location>
    <ligand>
        <name>NADP(+)</name>
        <dbReference type="ChEBI" id="CHEBI:58349"/>
    </ligand>
</feature>
<dbReference type="InterPro" id="IPR022697">
    <property type="entry name" value="HDH_short"/>
</dbReference>
<evidence type="ECO:0000259" key="12">
    <source>
        <dbReference type="Pfam" id="PF00742"/>
    </source>
</evidence>
<evidence type="ECO:0000256" key="6">
    <source>
        <dbReference type="ARBA" id="ARBA00022605"/>
    </source>
</evidence>
<dbReference type="GO" id="GO:0009088">
    <property type="term" value="P:threonine biosynthetic process"/>
    <property type="evidence" value="ECO:0007669"/>
    <property type="project" value="UniProtKB-UniPathway"/>
</dbReference>
<keyword evidence="6" id="KW-0028">Amino-acid biosynthesis</keyword>
<comment type="pathway">
    <text evidence="2">Amino-acid biosynthesis; L-methionine biosynthesis via de novo pathway; L-homoserine from L-aspartate: step 3/3.</text>
</comment>
<reference evidence="14 15" key="1">
    <citation type="submission" date="2018-10" db="EMBL/GenBank/DDBJ databases">
        <title>Co-occurring genomic capacity for anaerobic methane metabolism and dissimilatory sulfite reduction discovered in the Korarchaeota.</title>
        <authorList>
            <person name="Mckay L.J."/>
            <person name="Dlakic M."/>
            <person name="Fields M.W."/>
            <person name="Delmont T.O."/>
            <person name="Eren A.M."/>
            <person name="Jay Z.J."/>
            <person name="Klingelsmith K.B."/>
            <person name="Rusch D.B."/>
            <person name="Inskeep W.P."/>
        </authorList>
    </citation>
    <scope>NUCLEOTIDE SEQUENCE [LARGE SCALE GENOMIC DNA]</scope>
    <source>
        <strain evidence="14 15">MDKW</strain>
    </source>
</reference>
<evidence type="ECO:0000256" key="5">
    <source>
        <dbReference type="ARBA" id="ARBA00013376"/>
    </source>
</evidence>
<evidence type="ECO:0000256" key="2">
    <source>
        <dbReference type="ARBA" id="ARBA00005062"/>
    </source>
</evidence>
<sequence length="333" mass="36507">MLNERKIAVIGFGSIGRTFVRLLTAKSHYIKKLAELRVVAVADSKGMVLKPSGFSDYELIKLCELPLSGLRSLPESLDLDIDLLYSEVQPDIHVELTPANYETGEPGLSNIVNAINNHAHVVTANKAPLALRFSELMDLARKNEVKIGFRSTVMGGTPLIDMLLSIRSYSVESIHGILNATTNFMLTEMHEKLIPMEEALRRAQAIGIAETDPRLDLDGWDSAAKIVILSNVVRREIKLQNVIREPLKVELSDIAECLRNNNVIKYVAALEPDGKAYVKPMKLSRRDPLAGVDGTLNAVRIGTTIGEITLVGKGGGRIETAHNVLDDVIGVML</sequence>
<dbReference type="Gene3D" id="3.30.360.10">
    <property type="entry name" value="Dihydrodipicolinate Reductase, domain 2"/>
    <property type="match status" value="1"/>
</dbReference>
<evidence type="ECO:0000256" key="9">
    <source>
        <dbReference type="ARBA" id="ARBA00023167"/>
    </source>
</evidence>
<keyword evidence="15" id="KW-1185">Reference proteome</keyword>
<dbReference type="SUPFAM" id="SSF51735">
    <property type="entry name" value="NAD(P)-binding Rossmann-fold domains"/>
    <property type="match status" value="1"/>
</dbReference>
<keyword evidence="9" id="KW-0486">Methionine biosynthesis</keyword>
<dbReference type="PIRSF" id="PIRSF036497">
    <property type="entry name" value="HDH_short"/>
    <property type="match status" value="1"/>
</dbReference>
<dbReference type="InterPro" id="IPR005106">
    <property type="entry name" value="Asp/hSer_DH_NAD-bd"/>
</dbReference>
<feature type="domain" description="Homoserine dehydrogenase catalytic" evidence="12">
    <location>
        <begin position="159"/>
        <end position="329"/>
    </location>
</feature>
<evidence type="ECO:0000256" key="3">
    <source>
        <dbReference type="ARBA" id="ARBA00006753"/>
    </source>
</evidence>
<feature type="binding site" evidence="11">
    <location>
        <position position="126"/>
    </location>
    <ligand>
        <name>NADPH</name>
        <dbReference type="ChEBI" id="CHEBI:57783"/>
    </ligand>
</feature>
<dbReference type="UniPathway" id="UPA00050">
    <property type="reaction ID" value="UER00063"/>
</dbReference>
<dbReference type="OrthoDB" id="4488at2157"/>
<dbReference type="SUPFAM" id="SSF55347">
    <property type="entry name" value="Glyceraldehyde-3-phosphate dehydrogenase-like, C-terminal domain"/>
    <property type="match status" value="1"/>
</dbReference>
<organism evidence="14 15">
    <name type="scientific">Candidatus Methanodesulfokora washburnensis</name>
    <dbReference type="NCBI Taxonomy" id="2478471"/>
    <lineage>
        <taxon>Archaea</taxon>
        <taxon>Thermoproteota</taxon>
        <taxon>Candidatus Korarchaeia</taxon>
        <taxon>Candidatus Korarchaeia incertae sedis</taxon>
        <taxon>Candidatus Methanodesulfokora</taxon>
    </lineage>
</organism>
<dbReference type="InterPro" id="IPR036291">
    <property type="entry name" value="NAD(P)-bd_dom_sf"/>
</dbReference>
<evidence type="ECO:0000256" key="4">
    <source>
        <dbReference type="ARBA" id="ARBA00013213"/>
    </source>
</evidence>
<keyword evidence="7" id="KW-0791">Threonine biosynthesis</keyword>
<dbReference type="UniPathway" id="UPA00051">
    <property type="reaction ID" value="UER00465"/>
</dbReference>
<dbReference type="EC" id="1.1.1.3" evidence="4"/>
<dbReference type="Pfam" id="PF00742">
    <property type="entry name" value="Homoserine_dh"/>
    <property type="match status" value="1"/>
</dbReference>
<evidence type="ECO:0000313" key="15">
    <source>
        <dbReference type="Proteomes" id="UP000277582"/>
    </source>
</evidence>
<evidence type="ECO:0000256" key="8">
    <source>
        <dbReference type="ARBA" id="ARBA00023002"/>
    </source>
</evidence>
<dbReference type="AlphaFoldDB" id="A0A3R9PFH9"/>
<protein>
    <recommendedName>
        <fullName evidence="5">Homoserine dehydrogenase</fullName>
        <ecNumber evidence="4">1.1.1.3</ecNumber>
    </recommendedName>
</protein>
<dbReference type="Pfam" id="PF03447">
    <property type="entry name" value="NAD_binding_3"/>
    <property type="match status" value="1"/>
</dbReference>
<accession>A0A3R9PFH9</accession>
<dbReference type="InterPro" id="IPR001342">
    <property type="entry name" value="HDH_cat"/>
</dbReference>
<evidence type="ECO:0000313" key="14">
    <source>
        <dbReference type="EMBL" id="RSN73016.1"/>
    </source>
</evidence>
<dbReference type="GO" id="GO:0009086">
    <property type="term" value="P:methionine biosynthetic process"/>
    <property type="evidence" value="ECO:0007669"/>
    <property type="project" value="UniProtKB-KW"/>
</dbReference>
<dbReference type="Proteomes" id="UP000277582">
    <property type="component" value="Unassembled WGS sequence"/>
</dbReference>
<dbReference type="EMBL" id="RCOS01000130">
    <property type="protein sequence ID" value="RSN73016.1"/>
    <property type="molecule type" value="Genomic_DNA"/>
</dbReference>
<evidence type="ECO:0000256" key="10">
    <source>
        <dbReference type="PIRSR" id="PIRSR036497-1"/>
    </source>
</evidence>
<evidence type="ECO:0000259" key="13">
    <source>
        <dbReference type="Pfam" id="PF03447"/>
    </source>
</evidence>
<keyword evidence="8" id="KW-0560">Oxidoreductase</keyword>
<gene>
    <name evidence="14" type="ORF">D6D85_11600</name>
</gene>
<evidence type="ECO:0000256" key="11">
    <source>
        <dbReference type="PIRSR" id="PIRSR036497-2"/>
    </source>
</evidence>
<dbReference type="PANTHER" id="PTHR43331">
    <property type="entry name" value="HOMOSERINE DEHYDROGENASE"/>
    <property type="match status" value="1"/>
</dbReference>
<dbReference type="InterPro" id="IPR019811">
    <property type="entry name" value="HDH_CS"/>
</dbReference>
<dbReference type="FunFam" id="3.30.360.10:FF:000005">
    <property type="entry name" value="Homoserine dehydrogenase"/>
    <property type="match status" value="1"/>
</dbReference>
<proteinExistence type="inferred from homology"/>
<dbReference type="GO" id="GO:0050661">
    <property type="term" value="F:NADP binding"/>
    <property type="evidence" value="ECO:0007669"/>
    <property type="project" value="InterPro"/>
</dbReference>
<dbReference type="PROSITE" id="PS01042">
    <property type="entry name" value="HOMOSER_DHGENASE"/>
    <property type="match status" value="1"/>
</dbReference>
<comment type="similarity">
    <text evidence="3">Belongs to the homoserine dehydrogenase family.</text>
</comment>
<comment type="caution">
    <text evidence="14">The sequence shown here is derived from an EMBL/GenBank/DDBJ whole genome shotgun (WGS) entry which is preliminary data.</text>
</comment>
<dbReference type="PANTHER" id="PTHR43331:SF1">
    <property type="entry name" value="HOMOSERINE DEHYDROGENASE"/>
    <property type="match status" value="1"/>
</dbReference>
<evidence type="ECO:0000256" key="7">
    <source>
        <dbReference type="ARBA" id="ARBA00022697"/>
    </source>
</evidence>
<feature type="binding site" evidence="11">
    <location>
        <position position="210"/>
    </location>
    <ligand>
        <name>L-homoserine</name>
        <dbReference type="ChEBI" id="CHEBI:57476"/>
    </ligand>
</feature>
<dbReference type="GO" id="GO:0004412">
    <property type="term" value="F:homoserine dehydrogenase activity"/>
    <property type="evidence" value="ECO:0007669"/>
    <property type="project" value="UniProtKB-EC"/>
</dbReference>
<dbReference type="RefSeq" id="WP_125672123.1">
    <property type="nucleotide sequence ID" value="NZ_RCOS01000130.1"/>
</dbReference>
<keyword evidence="11" id="KW-0521">NADP</keyword>
<evidence type="ECO:0000256" key="1">
    <source>
        <dbReference type="ARBA" id="ARBA00005056"/>
    </source>
</evidence>
<name>A0A3R9PFH9_9CREN</name>
<feature type="domain" description="Aspartate/homoserine dehydrogenase NAD-binding" evidence="13">
    <location>
        <begin position="11"/>
        <end position="148"/>
    </location>
</feature>